<dbReference type="InterPro" id="IPR025965">
    <property type="entry name" value="FlgD/Vpr_Ig-like"/>
</dbReference>
<keyword evidence="9" id="KW-0969">Cilium</keyword>
<dbReference type="GO" id="GO:0044781">
    <property type="term" value="P:bacterial-type flagellum organization"/>
    <property type="evidence" value="ECO:0007669"/>
    <property type="project" value="UniProtKB-UniRule"/>
</dbReference>
<feature type="domain" description="FlgD/Vpr Ig-like" evidence="7">
    <location>
        <begin position="131"/>
        <end position="193"/>
    </location>
</feature>
<organism evidence="9 10">
    <name type="scientific">Aeromonas veronii</name>
    <dbReference type="NCBI Taxonomy" id="654"/>
    <lineage>
        <taxon>Bacteria</taxon>
        <taxon>Pseudomonadati</taxon>
        <taxon>Pseudomonadota</taxon>
        <taxon>Gammaproteobacteria</taxon>
        <taxon>Aeromonadales</taxon>
        <taxon>Aeromonadaceae</taxon>
        <taxon>Aeromonas</taxon>
    </lineage>
</organism>
<evidence type="ECO:0000259" key="8">
    <source>
        <dbReference type="Pfam" id="PF13861"/>
    </source>
</evidence>
<dbReference type="InterPro" id="IPR025963">
    <property type="entry name" value="FLgD_Tudor"/>
</dbReference>
<dbReference type="Proteomes" id="UP001204061">
    <property type="component" value="Unassembled WGS sequence"/>
</dbReference>
<keyword evidence="9" id="KW-0282">Flagellum</keyword>
<evidence type="ECO:0000256" key="1">
    <source>
        <dbReference type="ARBA" id="ARBA00010577"/>
    </source>
</evidence>
<accession>A0AAW5MJ65</accession>
<keyword evidence="3 5" id="KW-1005">Bacterial flagellum biogenesis</keyword>
<keyword evidence="9" id="KW-0966">Cell projection</keyword>
<proteinExistence type="inferred from homology"/>
<dbReference type="Pfam" id="PF03963">
    <property type="entry name" value="FlgD"/>
    <property type="match status" value="1"/>
</dbReference>
<dbReference type="AlphaFoldDB" id="A0AAW5MJ65"/>
<evidence type="ECO:0000259" key="7">
    <source>
        <dbReference type="Pfam" id="PF13860"/>
    </source>
</evidence>
<name>A0AAW5MJ65_AERVE</name>
<comment type="function">
    <text evidence="4 5">Required for flagellar hook formation. May act as a scaffolding protein.</text>
</comment>
<evidence type="ECO:0000256" key="5">
    <source>
        <dbReference type="RuleBase" id="RU362076"/>
    </source>
</evidence>
<dbReference type="Gene3D" id="2.60.40.4070">
    <property type="match status" value="1"/>
</dbReference>
<evidence type="ECO:0000256" key="2">
    <source>
        <dbReference type="ARBA" id="ARBA00016013"/>
    </source>
</evidence>
<sequence length="259" mass="27185">MSDINNLYWNPSRNAGGSTSSTNNASAPIGSNSKATAPKKELDQASFMKLLTMQLSYQDPFKPVDNAQMLSQMASMSTSEGISSLSTQMGKLNDQMISSQALQASSLVGQNVLLQGNTGFLDKDGSLSAVVAVGTTNKYAGVKITVEDEKGQVIKEFPLEGDQKGNVEIAWDGKDKAGNRVAAGKYVIKASGTLDGKSESIATFAYAKVDSVALGNATNPTRLNLRGLGSEYLNNILQISGTNSNPTVTPSKTTSTASI</sequence>
<protein>
    <recommendedName>
        <fullName evidence="2 5">Basal-body rod modification protein FlgD</fullName>
    </recommendedName>
</protein>
<reference evidence="9" key="1">
    <citation type="submission" date="2022-08" db="EMBL/GenBank/DDBJ databases">
        <title>A global survey of hypervirulent Aeromonas hydrophila identified this emerging pathogen in farmed fish in the lower Mekong River basin.</title>
        <authorList>
            <person name="Xu T."/>
            <person name="Rasmussen-Ivey C.R."/>
            <person name="Moen F.S."/>
            <person name="Fernandez Bravo A."/>
            <person name="Lamy B."/>
            <person name="Beaz-Hidalgo R."/>
            <person name="Khan C.D."/>
            <person name="Castro Escarpulli G."/>
            <person name="Yasin I.S.M."/>
            <person name="Figueras M.J."/>
            <person name="Azzam Sayuti M."/>
            <person name="Karim M.M."/>
            <person name="Alam K.M."/>
            <person name="Le T.T.T."/>
            <person name="Thao N.H.P."/>
            <person name="Addo S."/>
            <person name="Duodu S."/>
            <person name="Ali S."/>
            <person name="Mey S."/>
            <person name="Somony T."/>
            <person name="Liles M.R."/>
        </authorList>
    </citation>
    <scope>NUCLEOTIDE SEQUENCE</scope>
    <source>
        <strain evidence="9">0.14</strain>
    </source>
</reference>
<gene>
    <name evidence="9" type="ORF">NS965_21350</name>
</gene>
<feature type="region of interest" description="Disordered" evidence="6">
    <location>
        <begin position="1"/>
        <end position="38"/>
    </location>
</feature>
<dbReference type="EMBL" id="JANLFC010000090">
    <property type="protein sequence ID" value="MCR4450934.1"/>
    <property type="molecule type" value="Genomic_DNA"/>
</dbReference>
<evidence type="ECO:0000256" key="4">
    <source>
        <dbReference type="ARBA" id="ARBA00024746"/>
    </source>
</evidence>
<evidence type="ECO:0000313" key="9">
    <source>
        <dbReference type="EMBL" id="MCR4450934.1"/>
    </source>
</evidence>
<evidence type="ECO:0000313" key="10">
    <source>
        <dbReference type="Proteomes" id="UP001204061"/>
    </source>
</evidence>
<feature type="compositionally biased region" description="Polar residues" evidence="6">
    <location>
        <begin position="1"/>
        <end position="35"/>
    </location>
</feature>
<dbReference type="Gene3D" id="2.30.30.910">
    <property type="match status" value="1"/>
</dbReference>
<dbReference type="Pfam" id="PF13860">
    <property type="entry name" value="FlgD_ig"/>
    <property type="match status" value="1"/>
</dbReference>
<dbReference type="Pfam" id="PF13861">
    <property type="entry name" value="FLgD_tudor"/>
    <property type="match status" value="1"/>
</dbReference>
<evidence type="ECO:0000256" key="6">
    <source>
        <dbReference type="SAM" id="MobiDB-lite"/>
    </source>
</evidence>
<comment type="caution">
    <text evidence="9">The sequence shown here is derived from an EMBL/GenBank/DDBJ whole genome shotgun (WGS) entry which is preliminary data.</text>
</comment>
<dbReference type="RefSeq" id="WP_005334165.1">
    <property type="nucleotide sequence ID" value="NZ_AP027937.1"/>
</dbReference>
<dbReference type="InterPro" id="IPR005648">
    <property type="entry name" value="FlgD"/>
</dbReference>
<comment type="similarity">
    <text evidence="1 5">Belongs to the FlgD family.</text>
</comment>
<feature type="domain" description="FlgD Tudor-like" evidence="8">
    <location>
        <begin position="99"/>
        <end position="232"/>
    </location>
</feature>
<evidence type="ECO:0000256" key="3">
    <source>
        <dbReference type="ARBA" id="ARBA00022795"/>
    </source>
</evidence>